<evidence type="ECO:0000256" key="1">
    <source>
        <dbReference type="SAM" id="MobiDB-lite"/>
    </source>
</evidence>
<accession>A0A8A1MKY2</accession>
<dbReference type="Proteomes" id="UP000663671">
    <property type="component" value="Chromosome 6"/>
</dbReference>
<feature type="compositionally biased region" description="Polar residues" evidence="1">
    <location>
        <begin position="87"/>
        <end position="107"/>
    </location>
</feature>
<evidence type="ECO:0000313" key="3">
    <source>
        <dbReference type="Proteomes" id="UP000663671"/>
    </source>
</evidence>
<proteinExistence type="predicted"/>
<sequence length="171" mass="18939">MTTTTPLESGCMLAASKTDKRSSLLDWPQLVGLRELDLGTDKLPPLHWLAHPFPAELEVIPDNIPPDVITIIHQSLSFDLYRKSALPSQDGGSDAHQNGSLISNSQCRQRKGSISQLSRLSSLNNSEGSRSPSKRSVDSGSIRRPLVWIGSKKSNPTRALRDRLRERNTFK</sequence>
<name>A0A8A1MKY2_AJECA</name>
<dbReference type="EMBL" id="CP069116">
    <property type="protein sequence ID" value="QSS66781.1"/>
    <property type="molecule type" value="Genomic_DNA"/>
</dbReference>
<reference evidence="2" key="1">
    <citation type="submission" date="2021-01" db="EMBL/GenBank/DDBJ databases">
        <title>Chromosome-level genome assembly of a human fungal pathogen reveals clustering of transcriptionally co-regulated genes.</title>
        <authorList>
            <person name="Voorhies M."/>
            <person name="Cohen S."/>
            <person name="Shea T.P."/>
            <person name="Petrus S."/>
            <person name="Munoz J.F."/>
            <person name="Poplawski S."/>
            <person name="Goldman W.E."/>
            <person name="Michael T."/>
            <person name="Cuomo C.A."/>
            <person name="Sil A."/>
            <person name="Beyhan S."/>
        </authorList>
    </citation>
    <scope>NUCLEOTIDE SEQUENCE</scope>
    <source>
        <strain evidence="2">WU24</strain>
    </source>
</reference>
<protein>
    <submittedName>
        <fullName evidence="2">Uncharacterized protein</fullName>
    </submittedName>
</protein>
<organism evidence="2 3">
    <name type="scientific">Ajellomyces capsulatus</name>
    <name type="common">Darling's disease fungus</name>
    <name type="synonym">Histoplasma capsulatum</name>
    <dbReference type="NCBI Taxonomy" id="5037"/>
    <lineage>
        <taxon>Eukaryota</taxon>
        <taxon>Fungi</taxon>
        <taxon>Dikarya</taxon>
        <taxon>Ascomycota</taxon>
        <taxon>Pezizomycotina</taxon>
        <taxon>Eurotiomycetes</taxon>
        <taxon>Eurotiomycetidae</taxon>
        <taxon>Onygenales</taxon>
        <taxon>Ajellomycetaceae</taxon>
        <taxon>Histoplasma</taxon>
    </lineage>
</organism>
<dbReference type="VEuPathDB" id="FungiDB:I7I51_02992"/>
<feature type="compositionally biased region" description="Basic and acidic residues" evidence="1">
    <location>
        <begin position="159"/>
        <end position="171"/>
    </location>
</feature>
<dbReference type="OrthoDB" id="4185635at2759"/>
<evidence type="ECO:0000313" key="2">
    <source>
        <dbReference type="EMBL" id="QSS66781.1"/>
    </source>
</evidence>
<dbReference type="AlphaFoldDB" id="A0A8A1MKY2"/>
<feature type="compositionally biased region" description="Low complexity" evidence="1">
    <location>
        <begin position="112"/>
        <end position="131"/>
    </location>
</feature>
<gene>
    <name evidence="2" type="ORF">I7I51_02992</name>
</gene>
<feature type="region of interest" description="Disordered" evidence="1">
    <location>
        <begin position="87"/>
        <end position="171"/>
    </location>
</feature>